<dbReference type="InterPro" id="IPR027417">
    <property type="entry name" value="P-loop_NTPase"/>
</dbReference>
<dbReference type="RefSeq" id="WP_211464288.1">
    <property type="nucleotide sequence ID" value="NZ_JAGSXH010000006.1"/>
</dbReference>
<organism evidence="2 3">
    <name type="scientific">Actinocrinis puniceicyclus</name>
    <dbReference type="NCBI Taxonomy" id="977794"/>
    <lineage>
        <taxon>Bacteria</taxon>
        <taxon>Bacillati</taxon>
        <taxon>Actinomycetota</taxon>
        <taxon>Actinomycetes</taxon>
        <taxon>Catenulisporales</taxon>
        <taxon>Actinospicaceae</taxon>
        <taxon>Actinocrinis</taxon>
    </lineage>
</organism>
<dbReference type="Proteomes" id="UP000677913">
    <property type="component" value="Unassembled WGS sequence"/>
</dbReference>
<evidence type="ECO:0000313" key="2">
    <source>
        <dbReference type="EMBL" id="MBS2962037.1"/>
    </source>
</evidence>
<comment type="caution">
    <text evidence="2">The sequence shown here is derived from an EMBL/GenBank/DDBJ whole genome shotgun (WGS) entry which is preliminary data.</text>
</comment>
<gene>
    <name evidence="2" type="ORF">KGA66_03185</name>
</gene>
<dbReference type="InterPro" id="IPR050445">
    <property type="entry name" value="Bact_polysacc_biosynth/exp"/>
</dbReference>
<evidence type="ECO:0000313" key="3">
    <source>
        <dbReference type="Proteomes" id="UP000677913"/>
    </source>
</evidence>
<reference evidence="2" key="1">
    <citation type="submission" date="2021-04" db="EMBL/GenBank/DDBJ databases">
        <title>Genome based classification of Actinospica acidithermotolerans sp. nov., an actinobacterium isolated from an Indonesian hot spring.</title>
        <authorList>
            <person name="Kusuma A.B."/>
            <person name="Putra K.E."/>
            <person name="Nafisah S."/>
            <person name="Loh J."/>
            <person name="Nouioui I."/>
            <person name="Goodfellow M."/>
        </authorList>
    </citation>
    <scope>NUCLEOTIDE SEQUENCE</scope>
    <source>
        <strain evidence="2">DSM 45618</strain>
    </source>
</reference>
<feature type="compositionally biased region" description="Polar residues" evidence="1">
    <location>
        <begin position="433"/>
        <end position="448"/>
    </location>
</feature>
<dbReference type="Gene3D" id="3.40.50.300">
    <property type="entry name" value="P-loop containing nucleotide triphosphate hydrolases"/>
    <property type="match status" value="1"/>
</dbReference>
<accession>A0A8J7WKZ6</accession>
<dbReference type="SUPFAM" id="SSF52540">
    <property type="entry name" value="P-loop containing nucleoside triphosphate hydrolases"/>
    <property type="match status" value="1"/>
</dbReference>
<dbReference type="AlphaFoldDB" id="A0A8J7WKZ6"/>
<dbReference type="PANTHER" id="PTHR32309:SF13">
    <property type="entry name" value="FERRIC ENTEROBACTIN TRANSPORT PROTEIN FEPE"/>
    <property type="match status" value="1"/>
</dbReference>
<name>A0A8J7WKZ6_9ACTN</name>
<dbReference type="PANTHER" id="PTHR32309">
    <property type="entry name" value="TYROSINE-PROTEIN KINASE"/>
    <property type="match status" value="1"/>
</dbReference>
<feature type="region of interest" description="Disordered" evidence="1">
    <location>
        <begin position="424"/>
        <end position="459"/>
    </location>
</feature>
<evidence type="ECO:0008006" key="4">
    <source>
        <dbReference type="Google" id="ProtNLM"/>
    </source>
</evidence>
<protein>
    <recommendedName>
        <fullName evidence="4">Capsular polysaccharide biosynthesis protein</fullName>
    </recommendedName>
</protein>
<sequence length="459" mass="47787">MSTLDPSPNLRAGYRAAAVLLATACAGIGGAHVATALTPRTYQAHASVLITGDAGQLMPTIARLAETREVALATANEARVPAALAIDHISADSQPGMQILTLTATAHKPTDAANIANAATRVLSLEMAKQPLGVAGRIAAHTLDEAAVPSEAATPLPLLNDAIGALLGLMAGLGLMSMRRRLDDRLRWPDQIEAQLGLPILAAIPGISRRSIRSGARSAYRRRRVAEAAGEAAALLTALTHSTDHRRLLVTEVRADDRCMGAALLALGLAECHEHVTLIDAQLSRSAMARQFPESEEFSLQSVLTGPSPVMPERLAAPSTLTVMPAAPADPRTGAALLRGRPFAELVDKAAQTSDLVLVHAPAVLQGADIAAPALRTDAAVLVVRAGMTRCAEMRRAVLLLQRIGTPIEGVLVLGAIGTRRSTFERPGGATGTAMTGLSRTAPQSRRNSAPDFTIPSAA</sequence>
<dbReference type="EMBL" id="JAGSXH010000006">
    <property type="protein sequence ID" value="MBS2962037.1"/>
    <property type="molecule type" value="Genomic_DNA"/>
</dbReference>
<evidence type="ECO:0000256" key="1">
    <source>
        <dbReference type="SAM" id="MobiDB-lite"/>
    </source>
</evidence>
<proteinExistence type="predicted"/>
<keyword evidence="3" id="KW-1185">Reference proteome</keyword>